<dbReference type="SUPFAM" id="SSF52540">
    <property type="entry name" value="P-loop containing nucleoside triphosphate hydrolases"/>
    <property type="match status" value="1"/>
</dbReference>
<dbReference type="Pfam" id="PF00158">
    <property type="entry name" value="Sigma54_activat"/>
    <property type="match status" value="1"/>
</dbReference>
<dbReference type="Gene3D" id="3.40.50.300">
    <property type="entry name" value="P-loop containing nucleotide triphosphate hydrolases"/>
    <property type="match status" value="1"/>
</dbReference>
<accession>A0A8J6J5B0</accession>
<sequence>METQETGKEKRLTRKERVFHQLSELTCKVTLDDIRSVLGSGFEAGVIGGALGITPNNTCMELGALLKEERVVKILGRPVYFFAREELEQSLGIRFSQCIFKNYGEFRDTVDRLLRSVSDGRTSPKLPPVSIDPTGSFSRLVGSRESLRPNIDQARAAILYPPSGLHCLITGQTGVGKSHFAEAMYDFAVEQGVIARDAAFVIYNCANYFENPQLLLSQLFGYKKGAFTGADRDTPGVVDQADGGILFLDEAHRLSPEGQEKMFLLIDKGIYQRLGETKEYHHARLRIIAATTEDPKSILLHTFLRRIPVLIQLPSLEERGVNERVSFIMNFLWQESGNVGCPLRVHREVIRALSMYKCPSNIGQLQCDVKLLCASAYLSRAMGIQDRDEEGITLELSHLPKRVEEGLFKTGVNADRIFSRYPFYSHEYVLVDQSQGDFTALLEECGIQ</sequence>
<dbReference type="InterPro" id="IPR003593">
    <property type="entry name" value="AAA+_ATPase"/>
</dbReference>
<dbReference type="PANTHER" id="PTHR32071">
    <property type="entry name" value="TRANSCRIPTIONAL REGULATORY PROTEIN"/>
    <property type="match status" value="1"/>
</dbReference>
<feature type="domain" description="Sigma-54 factor interaction" evidence="3">
    <location>
        <begin position="140"/>
        <end position="374"/>
    </location>
</feature>
<protein>
    <submittedName>
        <fullName evidence="4">Sigma 54-interacting transcriptional regulator</fullName>
    </submittedName>
</protein>
<dbReference type="Proteomes" id="UP000607645">
    <property type="component" value="Unassembled WGS sequence"/>
</dbReference>
<reference evidence="4" key="1">
    <citation type="submission" date="2020-08" db="EMBL/GenBank/DDBJ databases">
        <title>Genome public.</title>
        <authorList>
            <person name="Liu C."/>
            <person name="Sun Q."/>
        </authorList>
    </citation>
    <scope>NUCLEOTIDE SEQUENCE</scope>
    <source>
        <strain evidence="4">NSJ-52</strain>
    </source>
</reference>
<evidence type="ECO:0000313" key="5">
    <source>
        <dbReference type="Proteomes" id="UP000607645"/>
    </source>
</evidence>
<dbReference type="SMART" id="SM00382">
    <property type="entry name" value="AAA"/>
    <property type="match status" value="1"/>
</dbReference>
<gene>
    <name evidence="4" type="ORF">H8S62_05435</name>
</gene>
<name>A0A8J6J5B0_9FIRM</name>
<comment type="caution">
    <text evidence="4">The sequence shown here is derived from an EMBL/GenBank/DDBJ whole genome shotgun (WGS) entry which is preliminary data.</text>
</comment>
<organism evidence="4 5">
    <name type="scientific">Lawsonibacter faecis</name>
    <dbReference type="NCBI Taxonomy" id="2763052"/>
    <lineage>
        <taxon>Bacteria</taxon>
        <taxon>Bacillati</taxon>
        <taxon>Bacillota</taxon>
        <taxon>Clostridia</taxon>
        <taxon>Eubacteriales</taxon>
        <taxon>Oscillospiraceae</taxon>
        <taxon>Lawsonibacter</taxon>
    </lineage>
</organism>
<dbReference type="InterPro" id="IPR002078">
    <property type="entry name" value="Sigma_54_int"/>
</dbReference>
<evidence type="ECO:0000256" key="2">
    <source>
        <dbReference type="ARBA" id="ARBA00022840"/>
    </source>
</evidence>
<dbReference type="EMBL" id="JACOPQ010000003">
    <property type="protein sequence ID" value="MBC5736447.1"/>
    <property type="molecule type" value="Genomic_DNA"/>
</dbReference>
<keyword evidence="2" id="KW-0067">ATP-binding</keyword>
<dbReference type="InterPro" id="IPR027417">
    <property type="entry name" value="P-loop_NTPase"/>
</dbReference>
<dbReference type="GO" id="GO:0005524">
    <property type="term" value="F:ATP binding"/>
    <property type="evidence" value="ECO:0007669"/>
    <property type="project" value="UniProtKB-KW"/>
</dbReference>
<keyword evidence="1" id="KW-0547">Nucleotide-binding</keyword>
<proteinExistence type="predicted"/>
<evidence type="ECO:0000259" key="3">
    <source>
        <dbReference type="PROSITE" id="PS50045"/>
    </source>
</evidence>
<dbReference type="RefSeq" id="WP_186918730.1">
    <property type="nucleotide sequence ID" value="NZ_JACOPQ010000003.1"/>
</dbReference>
<dbReference type="AlphaFoldDB" id="A0A8J6J5B0"/>
<dbReference type="GO" id="GO:0006355">
    <property type="term" value="P:regulation of DNA-templated transcription"/>
    <property type="evidence" value="ECO:0007669"/>
    <property type="project" value="InterPro"/>
</dbReference>
<dbReference type="CDD" id="cd00009">
    <property type="entry name" value="AAA"/>
    <property type="match status" value="1"/>
</dbReference>
<evidence type="ECO:0000313" key="4">
    <source>
        <dbReference type="EMBL" id="MBC5736447.1"/>
    </source>
</evidence>
<dbReference type="PROSITE" id="PS50045">
    <property type="entry name" value="SIGMA54_INTERACT_4"/>
    <property type="match status" value="1"/>
</dbReference>
<dbReference type="PANTHER" id="PTHR32071:SF38">
    <property type="entry name" value="PSP OPERON TRANSCRIPTIONAL ACTIVATOR"/>
    <property type="match status" value="1"/>
</dbReference>
<keyword evidence="5" id="KW-1185">Reference proteome</keyword>
<evidence type="ECO:0000256" key="1">
    <source>
        <dbReference type="ARBA" id="ARBA00022741"/>
    </source>
</evidence>